<dbReference type="EMBL" id="JANAVZ010000007">
    <property type="protein sequence ID" value="MCT4333728.1"/>
    <property type="molecule type" value="Genomic_DNA"/>
</dbReference>
<gene>
    <name evidence="2" type="ORF">MU516_12715</name>
</gene>
<proteinExistence type="predicted"/>
<evidence type="ECO:0000256" key="1">
    <source>
        <dbReference type="SAM" id="SignalP"/>
    </source>
</evidence>
<protein>
    <recommendedName>
        <fullName evidence="4">HEAT repeat domain-containing protein</fullName>
    </recommendedName>
</protein>
<evidence type="ECO:0000313" key="2">
    <source>
        <dbReference type="EMBL" id="MCT4333728.1"/>
    </source>
</evidence>
<sequence>MNNPIYALALAALLMATTATAQVSLDELDQAMEGKEDLQEEVRLRLNDENPDRAMAAMRLLIEKGDDRQRKLAVSHGLSSTNHDVQLAAVEAIFNSDPILVTRWYSEDGPKSNNWRNAVGNLGGAIEVDGTARLPIRIARYSDEDRCWVESKNNRCAFRINSGEITFNTDGGWTSLTLDAEGKLVGERFIARVPTRVVVDLGA</sequence>
<name>A0ABT2KB30_9RHOB</name>
<reference evidence="2 3" key="1">
    <citation type="submission" date="2022-04" db="EMBL/GenBank/DDBJ databases">
        <title>Paracoccus sp. YLB-12 draft genome sequence.</title>
        <authorList>
            <person name="Yu L."/>
        </authorList>
    </citation>
    <scope>NUCLEOTIDE SEQUENCE [LARGE SCALE GENOMIC DNA]</scope>
    <source>
        <strain evidence="2 3">YLB-12</strain>
    </source>
</reference>
<evidence type="ECO:0000313" key="3">
    <source>
        <dbReference type="Proteomes" id="UP001320702"/>
    </source>
</evidence>
<accession>A0ABT2KB30</accession>
<comment type="caution">
    <text evidence="2">The sequence shown here is derived from an EMBL/GenBank/DDBJ whole genome shotgun (WGS) entry which is preliminary data.</text>
</comment>
<evidence type="ECO:0008006" key="4">
    <source>
        <dbReference type="Google" id="ProtNLM"/>
    </source>
</evidence>
<feature type="chain" id="PRO_5045526358" description="HEAT repeat domain-containing protein" evidence="1">
    <location>
        <begin position="22"/>
        <end position="203"/>
    </location>
</feature>
<dbReference type="Proteomes" id="UP001320702">
    <property type="component" value="Unassembled WGS sequence"/>
</dbReference>
<keyword evidence="1" id="KW-0732">Signal</keyword>
<dbReference type="RefSeq" id="WP_260277600.1">
    <property type="nucleotide sequence ID" value="NZ_JANAVZ010000007.1"/>
</dbReference>
<organism evidence="2 3">
    <name type="scientific">Paracoccus maritimus</name>
    <dbReference type="NCBI Taxonomy" id="2933292"/>
    <lineage>
        <taxon>Bacteria</taxon>
        <taxon>Pseudomonadati</taxon>
        <taxon>Pseudomonadota</taxon>
        <taxon>Alphaproteobacteria</taxon>
        <taxon>Rhodobacterales</taxon>
        <taxon>Paracoccaceae</taxon>
        <taxon>Paracoccus</taxon>
    </lineage>
</organism>
<keyword evidence="3" id="KW-1185">Reference proteome</keyword>
<feature type="signal peptide" evidence="1">
    <location>
        <begin position="1"/>
        <end position="21"/>
    </location>
</feature>